<accession>A0A1I7HNC1</accession>
<dbReference type="Proteomes" id="UP000242496">
    <property type="component" value="Unassembled WGS sequence"/>
</dbReference>
<name>A0A1I7HNC1_9GAMM</name>
<evidence type="ECO:0000313" key="1">
    <source>
        <dbReference type="EMBL" id="SFU62254.1"/>
    </source>
</evidence>
<dbReference type="AlphaFoldDB" id="A0A1I7HNC1"/>
<evidence type="ECO:0000313" key="2">
    <source>
        <dbReference type="Proteomes" id="UP000242496"/>
    </source>
</evidence>
<proteinExistence type="predicted"/>
<dbReference type="InterPro" id="IPR008861">
    <property type="entry name" value="GpX-like"/>
</dbReference>
<keyword evidence="2" id="KW-1185">Reference proteome</keyword>
<dbReference type="STRING" id="351659.SAMN05421784_11554"/>
<sequence length="138" mass="15940">MRVDILFDRQANISEVTMSALESEINRTSKRNCCLFLCHQPNKFLLLRHIPDYSIITLRFTDCFLQKKGEYMQIIAQQNETVDSICWRYYGRTLGMTERVLQANPGLADFGAVLPHGTKIELPEFMPAASKPIIQLWD</sequence>
<dbReference type="Pfam" id="PF05489">
    <property type="entry name" value="Phage_tail_X"/>
    <property type="match status" value="1"/>
</dbReference>
<reference evidence="2" key="1">
    <citation type="submission" date="2016-10" db="EMBL/GenBank/DDBJ databases">
        <authorList>
            <person name="Varghese N."/>
            <person name="Submissions S."/>
        </authorList>
    </citation>
    <scope>NUCLEOTIDE SEQUENCE [LARGE SCALE GENOMIC DNA]</scope>
    <source>
        <strain evidence="2">DSM 18168</strain>
    </source>
</reference>
<gene>
    <name evidence="1" type="ORF">SAMN05421784_11554</name>
</gene>
<protein>
    <submittedName>
        <fullName evidence="1">P2-like prophage tail protein X</fullName>
    </submittedName>
</protein>
<organism evidence="1 2">
    <name type="scientific">Xenorhabdus koppenhoeferi</name>
    <dbReference type="NCBI Taxonomy" id="351659"/>
    <lineage>
        <taxon>Bacteria</taxon>
        <taxon>Pseudomonadati</taxon>
        <taxon>Pseudomonadota</taxon>
        <taxon>Gammaproteobacteria</taxon>
        <taxon>Enterobacterales</taxon>
        <taxon>Morganellaceae</taxon>
        <taxon>Xenorhabdus</taxon>
    </lineage>
</organism>
<dbReference type="EMBL" id="FPBJ01000015">
    <property type="protein sequence ID" value="SFU62254.1"/>
    <property type="molecule type" value="Genomic_DNA"/>
</dbReference>